<keyword evidence="4 5" id="KW-0862">Zinc</keyword>
<evidence type="ECO:0007829" key="5">
    <source>
        <dbReference type="PDB" id="9H7V"/>
    </source>
</evidence>
<feature type="binding site" evidence="4 5">
    <location>
        <position position="216"/>
    </location>
    <ligand>
        <name>Zn(2+)</name>
        <dbReference type="ChEBI" id="CHEBI:29105"/>
        <label>1</label>
    </ligand>
</feature>
<gene>
    <name evidence="2" type="ORF">HFTV1-gp42</name>
</gene>
<dbReference type="PDB" id="9H7V">
    <property type="method" value="EM"/>
    <property type="resolution" value="2.60 A"/>
    <property type="chains" value="BG/BH/BI/BJ/BK/BL/BM/BN/BO=1-285"/>
</dbReference>
<dbReference type="EMDB" id="EMD-51915"/>
<organism evidence="2">
    <name type="scientific">Haloferax tailed virus 1</name>
    <name type="common">HFTV1</name>
    <dbReference type="NCBI Taxonomy" id="2507575"/>
    <lineage>
        <taxon>Viruses</taxon>
        <taxon>Duplodnaviria</taxon>
        <taxon>Heunggongvirae</taxon>
        <taxon>Uroviricota</taxon>
        <taxon>Caudoviricetes</taxon>
        <taxon>Kirjokansivirales</taxon>
        <taxon>Haloferuviridae</taxon>
        <taxon>Retbasiphovirus</taxon>
        <taxon>Retbasiphovirus hantatum</taxon>
        <taxon>Retbasiphovirus HFTV1</taxon>
    </lineage>
</organism>
<feature type="binding site" evidence="4 5">
    <location>
        <position position="16"/>
    </location>
    <ligand>
        <name>Mg(2+)</name>
        <dbReference type="ChEBI" id="CHEBI:18420"/>
        <label>2</label>
    </ligand>
</feature>
<feature type="binding site" evidence="4 5">
    <location>
        <position position="250"/>
    </location>
    <ligand>
        <name>Zn(2+)</name>
        <dbReference type="ChEBI" id="CHEBI:29105"/>
        <label>2</label>
    </ligand>
</feature>
<evidence type="ECO:0007829" key="4">
    <source>
        <dbReference type="PDB" id="9H5B"/>
    </source>
</evidence>
<proteinExistence type="evidence at protein level"/>
<feature type="binding site" evidence="4 5">
    <location>
        <position position="132"/>
    </location>
    <ligand>
        <name>Mg(2+)</name>
        <dbReference type="ChEBI" id="CHEBI:18420"/>
        <label>1</label>
    </ligand>
</feature>
<evidence type="ECO:0000256" key="1">
    <source>
        <dbReference type="SAM" id="MobiDB-lite"/>
    </source>
</evidence>
<reference evidence="2" key="1">
    <citation type="journal article" date="2019" name="Environ. Microbiol.">
        <title>Novel haloarchaeal viruses from Lake Retba infecting Haloferax and Halorubrum species.</title>
        <authorList>
            <person name="Mizuno C.M."/>
            <person name="Prajapati B."/>
            <person name="Lucas-Staat S."/>
            <person name="Sime-Ngando T."/>
            <person name="Forterre P."/>
            <person name="Bamford D.H."/>
            <person name="Prangishvili D."/>
            <person name="Krupovic M."/>
            <person name="Oksanen H.M."/>
        </authorList>
    </citation>
    <scope>NUCLEOTIDE SEQUENCE</scope>
</reference>
<reference evidence="5" key="3">
    <citation type="submission" date="2024-10" db="PDB data bank">
        <title>The baseplate assembly of Haloferax tailed virus 1.</title>
        <authorList>
            <person name="Zhang D."/>
            <person name="Daum B."/>
            <person name="Isupov M.N."/>
            <person name="McLaren M."/>
            <person name="Oksanen H."/>
            <person name="Quax T.E.F."/>
            <person name="Schwarzer S."/>
            <person name="Gold V.A.M."/>
            <person name="Stuart W."/>
        </authorList>
    </citation>
    <scope>STRUCTURE BY ELECTRON MICROSCOPY (2.60 ANGSTROMS) OF 1-285 IN COMPLEX WITH MG(2+) AND ZN(2+)</scope>
</reference>
<evidence type="ECO:0000313" key="2">
    <source>
        <dbReference type="EMBL" id="QAS68875.1"/>
    </source>
</evidence>
<feature type="binding site" evidence="4 5">
    <location>
        <position position="26"/>
    </location>
    <ligand>
        <name>Mg(2+)</name>
        <dbReference type="ChEBI" id="CHEBI:18420"/>
        <label>1</label>
    </ligand>
</feature>
<feature type="binding site" evidence="4 5">
    <location>
        <position position="112"/>
    </location>
    <ligand>
        <name>Mg(2+)</name>
        <dbReference type="ChEBI" id="CHEBI:18420"/>
        <label>4</label>
    </ligand>
</feature>
<sequence>MADTTIIDAVVFPQDDGTGVSNGDEDYDSAGYLASLARYAGDGSYVGGDSTGSPTLQFANIDTANEEVDIQPGHAFILESGHIVQSGSQKTYDTNLPDSVPYVVILPSSVTNVPLDTDVDNDVWLAVDPTSNDSVYIRSGNGLSAPSDPSVKLGTVNSSTGSTTRPNDLADHSVDALNATTIDASDTVTGDTVDATTTLTDAAGVSHTGELEDINHGSKHEDGGSDEISVGGLSGDLADPQDPKAHAASHSADSADEISVENLSTTGSADTVPISQGDGTLSMGSIVPTDLQWREDSNSPQTDTNVGTSTYTIADTFDEYLIRVQVFEESSAPGTVELRAEGNSQSSYDYISEDGTTTSAATSIPCIELQADSSTISVFGASGRFSGQWEFRSQPNTSTNLATAGFLAVISSPLGSLELFRAANNFSVTWEVFGRDIGPAGVP</sequence>
<feature type="binding site" evidence="4 5">
    <location>
        <position position="25"/>
    </location>
    <ligand>
        <name>Mg(2+)</name>
        <dbReference type="ChEBI" id="CHEBI:18420"/>
        <label>2</label>
    </ligand>
</feature>
<feature type="binding site" evidence="4 5">
    <location>
        <position position="246"/>
    </location>
    <ligand>
        <name>Zn(2+)</name>
        <dbReference type="ChEBI" id="CHEBI:29105"/>
        <label>2</label>
    </ligand>
</feature>
<feature type="region of interest" description="Disordered" evidence="1">
    <location>
        <begin position="138"/>
        <end position="170"/>
    </location>
</feature>
<reference evidence="4" key="2">
    <citation type="submission" date="2024-10" db="PDB data bank">
        <title>CryoEM structure of Haloferax tailed virus.</title>
        <authorList>
            <person name="Zhang D."/>
            <person name="Daum B."/>
            <person name="Isupov M.N."/>
            <person name="McLaren M."/>
            <person name="Oksanen H."/>
            <person name="Quax T.E.F."/>
            <person name="Schwarzer S."/>
            <person name="Gold V.A.M."/>
            <person name="Stuart W."/>
        </authorList>
    </citation>
    <scope>STRUCTURE BY ELECTRON MICROSCOPY (3.60 ANGSTROMS) IN COMPLEX WITH MG(2+) AND ZN(2+)</scope>
</reference>
<accession>A0A410N721</accession>
<feature type="binding site" evidence="4 5">
    <location>
        <position position="22"/>
    </location>
    <ligand>
        <name>Mg(2+)</name>
        <dbReference type="ChEBI" id="CHEBI:18420"/>
        <label>2</label>
    </ligand>
</feature>
<feature type="region of interest" description="Disordered" evidence="1">
    <location>
        <begin position="200"/>
        <end position="258"/>
    </location>
</feature>
<dbReference type="EMDB" id="EMD-51883"/>
<protein>
    <submittedName>
        <fullName evidence="2">Uncharacterized protein</fullName>
    </submittedName>
</protein>
<feature type="binding site" evidence="4 5">
    <location>
        <position position="14"/>
    </location>
    <ligand>
        <name>Mg(2+)</name>
        <dbReference type="ChEBI" id="CHEBI:18420"/>
        <label>1</label>
    </ligand>
</feature>
<evidence type="ECO:0000313" key="3">
    <source>
        <dbReference type="Proteomes" id="UP000289930"/>
    </source>
</evidence>
<feature type="compositionally biased region" description="Basic and acidic residues" evidence="1">
    <location>
        <begin position="209"/>
        <end position="223"/>
    </location>
</feature>
<keyword evidence="4 5" id="KW-0479">Metal-binding</keyword>
<feature type="compositionally biased region" description="Polar residues" evidence="1">
    <location>
        <begin position="155"/>
        <end position="166"/>
    </location>
</feature>
<feature type="binding site" evidence="4 5">
    <location>
        <position position="69"/>
    </location>
    <ligand>
        <name>Mg(2+)</name>
        <dbReference type="ChEBI" id="CHEBI:18420"/>
        <label>4</label>
    </ligand>
</feature>
<feature type="binding site" evidence="4 5">
    <location>
        <position position="220"/>
    </location>
    <ligand>
        <name>Zn(2+)</name>
        <dbReference type="ChEBI" id="CHEBI:29105"/>
        <label>1</label>
    </ligand>
</feature>
<feature type="binding site" evidence="5">
    <location>
        <position position="133"/>
    </location>
    <ligand>
        <name>Mg(2+)</name>
        <dbReference type="ChEBI" id="CHEBI:18420"/>
        <label>1</label>
    </ligand>
</feature>
<name>A0A410N721_HFTV1</name>
<dbReference type="EMBL" id="MG550112">
    <property type="protein sequence ID" value="QAS68875.1"/>
    <property type="molecule type" value="Genomic_DNA"/>
</dbReference>
<keyword evidence="4 5" id="KW-0002">3D-structure</keyword>
<dbReference type="PDB" id="9H5B">
    <property type="method" value="EM"/>
    <property type="resolution" value="3.60 A"/>
    <property type="chains" value="BG/BH/BI=1-443"/>
</dbReference>
<dbReference type="Proteomes" id="UP000289930">
    <property type="component" value="Segment"/>
</dbReference>
<feature type="binding site" evidence="5">
    <location>
        <position position="28"/>
    </location>
    <ligand>
        <name>Mg(2+)</name>
        <dbReference type="ChEBI" id="CHEBI:18420"/>
        <label>3</label>
    </ligand>
</feature>
<keyword evidence="3" id="KW-1185">Reference proteome</keyword>
<feature type="binding site" evidence="4 5">
    <location>
        <position position="11"/>
    </location>
    <ligand>
        <name>Mg(2+)</name>
        <dbReference type="ChEBI" id="CHEBI:18420"/>
        <label>1</label>
    </ligand>
</feature>